<dbReference type="InterPro" id="IPR015672">
    <property type="entry name" value="GPHR/GTG"/>
</dbReference>
<evidence type="ECO:0000313" key="4">
    <source>
        <dbReference type="Proteomes" id="UP000886523"/>
    </source>
</evidence>
<dbReference type="EMBL" id="MU128918">
    <property type="protein sequence ID" value="KAF9519369.1"/>
    <property type="molecule type" value="Genomic_DNA"/>
</dbReference>
<keyword evidence="1" id="KW-0472">Membrane</keyword>
<proteinExistence type="predicted"/>
<keyword evidence="4" id="KW-1185">Reference proteome</keyword>
<keyword evidence="1" id="KW-1133">Transmembrane helix</keyword>
<reference evidence="3" key="1">
    <citation type="journal article" date="2020" name="Nat. Commun.">
        <title>Large-scale genome sequencing of mycorrhizal fungi provides insights into the early evolution of symbiotic traits.</title>
        <authorList>
            <person name="Miyauchi S."/>
            <person name="Kiss E."/>
            <person name="Kuo A."/>
            <person name="Drula E."/>
            <person name="Kohler A."/>
            <person name="Sanchez-Garcia M."/>
            <person name="Morin E."/>
            <person name="Andreopoulos B."/>
            <person name="Barry K.W."/>
            <person name="Bonito G."/>
            <person name="Buee M."/>
            <person name="Carver A."/>
            <person name="Chen C."/>
            <person name="Cichocki N."/>
            <person name="Clum A."/>
            <person name="Culley D."/>
            <person name="Crous P.W."/>
            <person name="Fauchery L."/>
            <person name="Girlanda M."/>
            <person name="Hayes R.D."/>
            <person name="Keri Z."/>
            <person name="LaButti K."/>
            <person name="Lipzen A."/>
            <person name="Lombard V."/>
            <person name="Magnuson J."/>
            <person name="Maillard F."/>
            <person name="Murat C."/>
            <person name="Nolan M."/>
            <person name="Ohm R.A."/>
            <person name="Pangilinan J."/>
            <person name="Pereira M.F."/>
            <person name="Perotto S."/>
            <person name="Peter M."/>
            <person name="Pfister S."/>
            <person name="Riley R."/>
            <person name="Sitrit Y."/>
            <person name="Stielow J.B."/>
            <person name="Szollosi G."/>
            <person name="Zifcakova L."/>
            <person name="Stursova M."/>
            <person name="Spatafora J.W."/>
            <person name="Tedersoo L."/>
            <person name="Vaario L.M."/>
            <person name="Yamada A."/>
            <person name="Yan M."/>
            <person name="Wang P."/>
            <person name="Xu J."/>
            <person name="Bruns T."/>
            <person name="Baldrian P."/>
            <person name="Vilgalys R."/>
            <person name="Dunand C."/>
            <person name="Henrissat B."/>
            <person name="Grigoriev I.V."/>
            <person name="Hibbett D."/>
            <person name="Nagy L.G."/>
            <person name="Martin F.M."/>
        </authorList>
    </citation>
    <scope>NUCLEOTIDE SEQUENCE</scope>
    <source>
        <strain evidence="3">UP504</strain>
    </source>
</reference>
<name>A0A9P6E1E6_9AGAM</name>
<comment type="caution">
    <text evidence="3">The sequence shown here is derived from an EMBL/GenBank/DDBJ whole genome shotgun (WGS) entry which is preliminary data.</text>
</comment>
<feature type="domain" description="Abscisic acid G-protein coupled receptor-like" evidence="2">
    <location>
        <begin position="2"/>
        <end position="101"/>
    </location>
</feature>
<evidence type="ECO:0000259" key="2">
    <source>
        <dbReference type="Pfam" id="PF12430"/>
    </source>
</evidence>
<dbReference type="InterPro" id="IPR025969">
    <property type="entry name" value="ABA_GPCR_dom"/>
</dbReference>
<dbReference type="PANTHER" id="PTHR15948:SF0">
    <property type="entry name" value="GOLGI PH REGULATOR A-RELATED"/>
    <property type="match status" value="1"/>
</dbReference>
<evidence type="ECO:0000256" key="1">
    <source>
        <dbReference type="SAM" id="Phobius"/>
    </source>
</evidence>
<accession>A0A9P6E1E6</accession>
<keyword evidence="1" id="KW-0812">Transmembrane</keyword>
<dbReference type="Proteomes" id="UP000886523">
    <property type="component" value="Unassembled WGS sequence"/>
</dbReference>
<gene>
    <name evidence="3" type="ORF">BS47DRAFT_28088</name>
</gene>
<dbReference type="OrthoDB" id="264392at2759"/>
<sequence>MVGLIVLGSVRLVLRGVNQALRVTSKNLGASLMLLILAQLMGMYLLSTLIQLRSSFPPPAHTTVGETLFSSLPEFEVFGRLFDVCFLVSVTVSGVVRWVSRQLNGTGHDAEGWEMVGAEASTHAS</sequence>
<feature type="transmembrane region" description="Helical" evidence="1">
    <location>
        <begin position="32"/>
        <end position="52"/>
    </location>
</feature>
<organism evidence="3 4">
    <name type="scientific">Hydnum rufescens UP504</name>
    <dbReference type="NCBI Taxonomy" id="1448309"/>
    <lineage>
        <taxon>Eukaryota</taxon>
        <taxon>Fungi</taxon>
        <taxon>Dikarya</taxon>
        <taxon>Basidiomycota</taxon>
        <taxon>Agaricomycotina</taxon>
        <taxon>Agaricomycetes</taxon>
        <taxon>Cantharellales</taxon>
        <taxon>Hydnaceae</taxon>
        <taxon>Hydnum</taxon>
    </lineage>
</organism>
<dbReference type="Pfam" id="PF12430">
    <property type="entry name" value="ABA_GPCR"/>
    <property type="match status" value="1"/>
</dbReference>
<evidence type="ECO:0000313" key="3">
    <source>
        <dbReference type="EMBL" id="KAF9519369.1"/>
    </source>
</evidence>
<dbReference type="AlphaFoldDB" id="A0A9P6E1E6"/>
<protein>
    <recommendedName>
        <fullName evidence="2">Abscisic acid G-protein coupled receptor-like domain-containing protein</fullName>
    </recommendedName>
</protein>
<dbReference type="PANTHER" id="PTHR15948">
    <property type="entry name" value="G-PROTEIN COUPLED RECEPTOR 89-RELATED"/>
    <property type="match status" value="1"/>
</dbReference>